<evidence type="ECO:0000313" key="2">
    <source>
        <dbReference type="EMBL" id="ELI8103867.1"/>
    </source>
</evidence>
<organism evidence="1 3">
    <name type="scientific">Yersinia enterocolitica</name>
    <dbReference type="NCBI Taxonomy" id="630"/>
    <lineage>
        <taxon>Bacteria</taxon>
        <taxon>Pseudomonadati</taxon>
        <taxon>Pseudomonadota</taxon>
        <taxon>Gammaproteobacteria</taxon>
        <taxon>Enterobacterales</taxon>
        <taxon>Yersiniaceae</taxon>
        <taxon>Yersinia</taxon>
    </lineage>
</organism>
<gene>
    <name evidence="1" type="ORF">ERS137939_02458</name>
    <name evidence="2" type="ORF">RSF11_003611</name>
</gene>
<accession>A0A9P1PW64</accession>
<evidence type="ECO:0000313" key="3">
    <source>
        <dbReference type="Proteomes" id="UP000041356"/>
    </source>
</evidence>
<reference evidence="1 3" key="1">
    <citation type="submission" date="2015-03" db="EMBL/GenBank/DDBJ databases">
        <authorList>
            <consortium name="Pathogen Informatics"/>
            <person name="Murphy D."/>
        </authorList>
    </citation>
    <scope>NUCLEOTIDE SEQUENCE [LARGE SCALE GENOMIC DNA]</scope>
    <source>
        <strain evidence="1 3">IP27818</strain>
    </source>
</reference>
<proteinExistence type="predicted"/>
<reference evidence="2" key="2">
    <citation type="submission" date="2023-02" db="EMBL/GenBank/DDBJ databases">
        <authorList>
            <person name="Ashton P.M."/>
            <person name="Dallman T."/>
            <person name="Nair S."/>
            <person name="De Pinna E."/>
            <person name="Peters T."/>
            <person name="Grant K."/>
        </authorList>
    </citation>
    <scope>NUCLEOTIDE SEQUENCE</scope>
    <source>
        <strain evidence="2">01103883</strain>
    </source>
</reference>
<dbReference type="Proteomes" id="UP001182355">
    <property type="component" value="Unassembled WGS sequence"/>
</dbReference>
<evidence type="ECO:0000313" key="1">
    <source>
        <dbReference type="EMBL" id="CNF81522.1"/>
    </source>
</evidence>
<name>A0A9P1PW64_YEREN</name>
<dbReference type="RefSeq" id="WP_019082900.1">
    <property type="nucleotide sequence ID" value="NZ_CGBV01000014.1"/>
</dbReference>
<dbReference type="Proteomes" id="UP000041356">
    <property type="component" value="Unassembled WGS sequence"/>
</dbReference>
<protein>
    <submittedName>
        <fullName evidence="1">Uncharacterized protein</fullName>
    </submittedName>
</protein>
<dbReference type="AlphaFoldDB" id="A0A9P1PW64"/>
<dbReference type="EMBL" id="ABNAVX010000025">
    <property type="protein sequence ID" value="ELI8103867.1"/>
    <property type="molecule type" value="Genomic_DNA"/>
</dbReference>
<sequence length="107" mass="12368">MKKVTLIASNVVNASEGMRLEVSLDNNNHIELENEVLGKGSVQWEKWYDFNVLEFDESKALMDWNDTDFAENISTLDILNRRLAVGELIRYVDGGEHFTYRIDEIKS</sequence>
<dbReference type="EMBL" id="CPZF01000006">
    <property type="protein sequence ID" value="CNF81522.1"/>
    <property type="molecule type" value="Genomic_DNA"/>
</dbReference>
<comment type="caution">
    <text evidence="1">The sequence shown here is derived from an EMBL/GenBank/DDBJ whole genome shotgun (WGS) entry which is preliminary data.</text>
</comment>